<evidence type="ECO:0000256" key="1">
    <source>
        <dbReference type="SAM" id="MobiDB-lite"/>
    </source>
</evidence>
<protein>
    <submittedName>
        <fullName evidence="2">Uncharacterized protein</fullName>
    </submittedName>
</protein>
<dbReference type="EMBL" id="VSRR010018188">
    <property type="protein sequence ID" value="MPC61076.1"/>
    <property type="molecule type" value="Genomic_DNA"/>
</dbReference>
<organism evidence="2 3">
    <name type="scientific">Portunus trituberculatus</name>
    <name type="common">Swimming crab</name>
    <name type="synonym">Neptunus trituberculatus</name>
    <dbReference type="NCBI Taxonomy" id="210409"/>
    <lineage>
        <taxon>Eukaryota</taxon>
        <taxon>Metazoa</taxon>
        <taxon>Ecdysozoa</taxon>
        <taxon>Arthropoda</taxon>
        <taxon>Crustacea</taxon>
        <taxon>Multicrustacea</taxon>
        <taxon>Malacostraca</taxon>
        <taxon>Eumalacostraca</taxon>
        <taxon>Eucarida</taxon>
        <taxon>Decapoda</taxon>
        <taxon>Pleocyemata</taxon>
        <taxon>Brachyura</taxon>
        <taxon>Eubrachyura</taxon>
        <taxon>Portunoidea</taxon>
        <taxon>Portunidae</taxon>
        <taxon>Portuninae</taxon>
        <taxon>Portunus</taxon>
    </lineage>
</organism>
<name>A0A5B7GU04_PORTR</name>
<proteinExistence type="predicted"/>
<comment type="caution">
    <text evidence="2">The sequence shown here is derived from an EMBL/GenBank/DDBJ whole genome shotgun (WGS) entry which is preliminary data.</text>
</comment>
<feature type="compositionally biased region" description="Basic and acidic residues" evidence="1">
    <location>
        <begin position="1"/>
        <end position="23"/>
    </location>
</feature>
<keyword evidence="3" id="KW-1185">Reference proteome</keyword>
<reference evidence="2 3" key="1">
    <citation type="submission" date="2019-05" db="EMBL/GenBank/DDBJ databases">
        <title>Another draft genome of Portunus trituberculatus and its Hox gene families provides insights of decapod evolution.</title>
        <authorList>
            <person name="Jeong J.-H."/>
            <person name="Song I."/>
            <person name="Kim S."/>
            <person name="Choi T."/>
            <person name="Kim D."/>
            <person name="Ryu S."/>
            <person name="Kim W."/>
        </authorList>
    </citation>
    <scope>NUCLEOTIDE SEQUENCE [LARGE SCALE GENOMIC DNA]</scope>
    <source>
        <tissue evidence="2">Muscle</tissue>
    </source>
</reference>
<sequence>MIQTKKRENNFEPSASRRHDGHSLRPGGESAHFSKITRQSDDIVCRVIRYFVHVHPKVLQKYDLLT</sequence>
<evidence type="ECO:0000313" key="2">
    <source>
        <dbReference type="EMBL" id="MPC61076.1"/>
    </source>
</evidence>
<evidence type="ECO:0000313" key="3">
    <source>
        <dbReference type="Proteomes" id="UP000324222"/>
    </source>
</evidence>
<gene>
    <name evidence="2" type="ORF">E2C01_055139</name>
</gene>
<feature type="region of interest" description="Disordered" evidence="1">
    <location>
        <begin position="1"/>
        <end position="33"/>
    </location>
</feature>
<dbReference type="Proteomes" id="UP000324222">
    <property type="component" value="Unassembled WGS sequence"/>
</dbReference>
<accession>A0A5B7GU04</accession>
<dbReference type="AlphaFoldDB" id="A0A5B7GU04"/>